<dbReference type="EMBL" id="CM009755">
    <property type="protein sequence ID" value="PUZ47974.1"/>
    <property type="molecule type" value="Genomic_DNA"/>
</dbReference>
<accession>A0A2T7CXC7</accession>
<keyword evidence="3" id="KW-1185">Reference proteome</keyword>
<feature type="compositionally biased region" description="Polar residues" evidence="1">
    <location>
        <begin position="122"/>
        <end position="145"/>
    </location>
</feature>
<evidence type="ECO:0000256" key="1">
    <source>
        <dbReference type="SAM" id="MobiDB-lite"/>
    </source>
</evidence>
<sequence length="213" mass="22370">MGGAASHHERGGVKSGLRDLFNCPPAFSFAGRPGGPGAHGPVQQPGIPTQPNPAQPAPLVSRKRPAEPPGRAGSLPPPPALARRARAGRSKQPVPPGQNGQTPLPRRPKISRLPRGWRPVQTAATRPPAQTFSAAASTRSPNISTGRLRATHPSPGTPIGRPLPAYLPGARAPRPRLKLSSLSAPQLSLALRRLPLPLRPQPFSRAISEGEAW</sequence>
<name>A0A2T7CXC7_9POAL</name>
<dbReference type="Gramene" id="PUZ47974">
    <property type="protein sequence ID" value="PUZ47974"/>
    <property type="gene ID" value="GQ55_7G208700"/>
</dbReference>
<evidence type="ECO:0000313" key="3">
    <source>
        <dbReference type="Proteomes" id="UP000244336"/>
    </source>
</evidence>
<feature type="compositionally biased region" description="Basic and acidic residues" evidence="1">
    <location>
        <begin position="1"/>
        <end position="12"/>
    </location>
</feature>
<dbReference type="Proteomes" id="UP000244336">
    <property type="component" value="Chromosome 7"/>
</dbReference>
<reference evidence="2 3" key="1">
    <citation type="submission" date="2018-04" db="EMBL/GenBank/DDBJ databases">
        <title>WGS assembly of Panicum hallii var. hallii HAL2.</title>
        <authorList>
            <person name="Lovell J."/>
            <person name="Jenkins J."/>
            <person name="Lowry D."/>
            <person name="Mamidi S."/>
            <person name="Sreedasyam A."/>
            <person name="Weng X."/>
            <person name="Barry K."/>
            <person name="Bonette J."/>
            <person name="Campitelli B."/>
            <person name="Daum C."/>
            <person name="Gordon S."/>
            <person name="Gould B."/>
            <person name="Lipzen A."/>
            <person name="MacQueen A."/>
            <person name="Palacio-Mejia J."/>
            <person name="Plott C."/>
            <person name="Shakirov E."/>
            <person name="Shu S."/>
            <person name="Yoshinaga Y."/>
            <person name="Zane M."/>
            <person name="Rokhsar D."/>
            <person name="Grimwood J."/>
            <person name="Schmutz J."/>
            <person name="Juenger T."/>
        </authorList>
    </citation>
    <scope>NUCLEOTIDE SEQUENCE [LARGE SCALE GENOMIC DNA]</scope>
    <source>
        <strain evidence="3">cv. HAL2</strain>
    </source>
</reference>
<proteinExistence type="predicted"/>
<gene>
    <name evidence="2" type="ORF">GQ55_7G208700</name>
</gene>
<feature type="region of interest" description="Disordered" evidence="1">
    <location>
        <begin position="1"/>
        <end position="172"/>
    </location>
</feature>
<organism evidence="2 3">
    <name type="scientific">Panicum hallii var. hallii</name>
    <dbReference type="NCBI Taxonomy" id="1504633"/>
    <lineage>
        <taxon>Eukaryota</taxon>
        <taxon>Viridiplantae</taxon>
        <taxon>Streptophyta</taxon>
        <taxon>Embryophyta</taxon>
        <taxon>Tracheophyta</taxon>
        <taxon>Spermatophyta</taxon>
        <taxon>Magnoliopsida</taxon>
        <taxon>Liliopsida</taxon>
        <taxon>Poales</taxon>
        <taxon>Poaceae</taxon>
        <taxon>PACMAD clade</taxon>
        <taxon>Panicoideae</taxon>
        <taxon>Panicodae</taxon>
        <taxon>Paniceae</taxon>
        <taxon>Panicinae</taxon>
        <taxon>Panicum</taxon>
        <taxon>Panicum sect. Panicum</taxon>
    </lineage>
</organism>
<protein>
    <submittedName>
        <fullName evidence="2">Uncharacterized protein</fullName>
    </submittedName>
</protein>
<evidence type="ECO:0000313" key="2">
    <source>
        <dbReference type="EMBL" id="PUZ47974.1"/>
    </source>
</evidence>
<dbReference type="AlphaFoldDB" id="A0A2T7CXC7"/>